<organism evidence="2 3">
    <name type="scientific">Hoylesella timonensis CRIS 5C-B1</name>
    <dbReference type="NCBI Taxonomy" id="679189"/>
    <lineage>
        <taxon>Bacteria</taxon>
        <taxon>Pseudomonadati</taxon>
        <taxon>Bacteroidota</taxon>
        <taxon>Bacteroidia</taxon>
        <taxon>Bacteroidales</taxon>
        <taxon>Prevotellaceae</taxon>
        <taxon>Hoylesella</taxon>
    </lineage>
</organism>
<evidence type="ECO:0000313" key="3">
    <source>
        <dbReference type="Proteomes" id="UP000004001"/>
    </source>
</evidence>
<dbReference type="PROSITE" id="PS51257">
    <property type="entry name" value="PROKAR_LIPOPROTEIN"/>
    <property type="match status" value="1"/>
</dbReference>
<proteinExistence type="predicted"/>
<keyword evidence="3" id="KW-1185">Reference proteome</keyword>
<dbReference type="InterPro" id="IPR013728">
    <property type="entry name" value="BT_3987-like_N"/>
</dbReference>
<comment type="caution">
    <text evidence="2">The sequence shown here is derived from an EMBL/GenBank/DDBJ whole genome shotgun (WGS) entry which is preliminary data.</text>
</comment>
<dbReference type="AlphaFoldDB" id="D1W1T0"/>
<dbReference type="EMBL" id="ADEF01000066">
    <property type="protein sequence ID" value="EFA96618.1"/>
    <property type="molecule type" value="Genomic_DNA"/>
</dbReference>
<dbReference type="RefSeq" id="WP_008125779.1">
    <property type="nucleotide sequence ID" value="NZ_ADEF01000066.1"/>
</dbReference>
<dbReference type="Gene3D" id="2.60.40.1740">
    <property type="entry name" value="hypothetical protein (bacova_03559)"/>
    <property type="match status" value="1"/>
</dbReference>
<dbReference type="Pfam" id="PF08522">
    <property type="entry name" value="BT_3987-like_N"/>
    <property type="match status" value="1"/>
</dbReference>
<evidence type="ECO:0000313" key="2">
    <source>
        <dbReference type="EMBL" id="EFA96618.1"/>
    </source>
</evidence>
<evidence type="ECO:0000259" key="1">
    <source>
        <dbReference type="Pfam" id="PF08522"/>
    </source>
</evidence>
<name>D1W1T0_9BACT</name>
<feature type="domain" description="BT-3987-like N-terminal" evidence="1">
    <location>
        <begin position="28"/>
        <end position="146"/>
    </location>
</feature>
<sequence>MLKHFLFFYTVMAAFLITACNDAEYSPYDNSIYIAEAYGNNRRYITIDNEGAESAISARLAQIARTAVKVTISINDKALERFNQKNHTNYKSLPANCYTISAEQIEIPEGKVSSEPIKIKINATALESLKGEEQYAIAATIINYSPQDIHLMDNMKTCVFVCEKTKTETKN</sequence>
<protein>
    <recommendedName>
        <fullName evidence="1">BT-3987-like N-terminal domain-containing protein</fullName>
    </recommendedName>
</protein>
<dbReference type="Proteomes" id="UP000004001">
    <property type="component" value="Unassembled WGS sequence"/>
</dbReference>
<accession>D1W1T0</accession>
<reference evidence="2 3" key="1">
    <citation type="submission" date="2009-12" db="EMBL/GenBank/DDBJ databases">
        <title>Genome Sequence of Prevotella timonensis CRIS 5C-B1.</title>
        <authorList>
            <person name="Durkin A.S."/>
            <person name="Madupu R."/>
            <person name="Torralba M."/>
            <person name="Methe B."/>
            <person name="Sutton G."/>
            <person name="Strausberg R.L."/>
            <person name="Nelson K.E."/>
        </authorList>
    </citation>
    <scope>NUCLEOTIDE SEQUENCE [LARGE SCALE GENOMIC DNA]</scope>
    <source>
        <strain evidence="2 3">CRIS 5C-B1</strain>
    </source>
</reference>
<gene>
    <name evidence="2" type="ORF">HMPREF9019_0369</name>
</gene>